<reference evidence="2" key="1">
    <citation type="submission" date="2025-08" db="UniProtKB">
        <authorList>
            <consortium name="Ensembl"/>
        </authorList>
    </citation>
    <scope>IDENTIFICATION</scope>
</reference>
<proteinExistence type="predicted"/>
<keyword evidence="3" id="KW-1185">Reference proteome</keyword>
<reference evidence="2" key="2">
    <citation type="submission" date="2025-09" db="UniProtKB">
        <authorList>
            <consortium name="Ensembl"/>
        </authorList>
    </citation>
    <scope>IDENTIFICATION</scope>
</reference>
<accession>A0A3Q3IUE3</accession>
<keyword evidence="1" id="KW-1133">Transmembrane helix</keyword>
<name>A0A3Q3IUE3_MONAL</name>
<sequence>YVLVLILHLCECFASIFFLLIFLFVKCNPEGDQTNCVTFQSPRMALTPDLPAKLPASTAQYLSLEGEAQPAEQELQEDYLLQL</sequence>
<organism evidence="2 3">
    <name type="scientific">Monopterus albus</name>
    <name type="common">Swamp eel</name>
    <dbReference type="NCBI Taxonomy" id="43700"/>
    <lineage>
        <taxon>Eukaryota</taxon>
        <taxon>Metazoa</taxon>
        <taxon>Chordata</taxon>
        <taxon>Craniata</taxon>
        <taxon>Vertebrata</taxon>
        <taxon>Euteleostomi</taxon>
        <taxon>Actinopterygii</taxon>
        <taxon>Neopterygii</taxon>
        <taxon>Teleostei</taxon>
        <taxon>Neoteleostei</taxon>
        <taxon>Acanthomorphata</taxon>
        <taxon>Anabantaria</taxon>
        <taxon>Synbranchiformes</taxon>
        <taxon>Synbranchidae</taxon>
        <taxon>Monopterus</taxon>
    </lineage>
</organism>
<protein>
    <submittedName>
        <fullName evidence="2">Uncharacterized protein</fullName>
    </submittedName>
</protein>
<evidence type="ECO:0000313" key="3">
    <source>
        <dbReference type="Proteomes" id="UP000261600"/>
    </source>
</evidence>
<dbReference type="STRING" id="43700.ENSMALP00000007590"/>
<dbReference type="Proteomes" id="UP000261600">
    <property type="component" value="Unplaced"/>
</dbReference>
<feature type="transmembrane region" description="Helical" evidence="1">
    <location>
        <begin position="6"/>
        <end position="25"/>
    </location>
</feature>
<keyword evidence="1" id="KW-0812">Transmembrane</keyword>
<dbReference type="AlphaFoldDB" id="A0A3Q3IUE3"/>
<evidence type="ECO:0000256" key="1">
    <source>
        <dbReference type="SAM" id="Phobius"/>
    </source>
</evidence>
<keyword evidence="1" id="KW-0472">Membrane</keyword>
<evidence type="ECO:0000313" key="2">
    <source>
        <dbReference type="Ensembl" id="ENSMALP00000007590.1"/>
    </source>
</evidence>
<dbReference type="Ensembl" id="ENSMALT00000007753.1">
    <property type="protein sequence ID" value="ENSMALP00000007590.1"/>
    <property type="gene ID" value="ENSMALG00000005397.1"/>
</dbReference>